<sequence>MDDDELLVMVPKSMEAEDTLTWDPVLMPRPETEQTHQYVPDPFLVNRIKHELPKKDAVLFLALDFIATPVQEYAEQRPFFPRLALWVDGESGLIAGNYTYAPQNIWKEFQADFLELINKVGYIPESIGINSPMGMEFMDVYGDLLDVDLVYAPEHPLFAELRSTFQQFF</sequence>
<comment type="caution">
    <text evidence="2">The sequence shown here is derived from an EMBL/GenBank/DDBJ whole genome shotgun (WGS) entry which is preliminary data.</text>
</comment>
<proteinExistence type="predicted"/>
<gene>
    <name evidence="2" type="ORF">KUV50_18085</name>
</gene>
<dbReference type="Proteomes" id="UP000753961">
    <property type="component" value="Unassembled WGS sequence"/>
</dbReference>
<dbReference type="Pfam" id="PF22007">
    <property type="entry name" value="DUF6930"/>
    <property type="match status" value="1"/>
</dbReference>
<protein>
    <recommendedName>
        <fullName evidence="1">DUF6930 domain-containing protein</fullName>
    </recommendedName>
</protein>
<dbReference type="InterPro" id="IPR054216">
    <property type="entry name" value="DUF6930"/>
</dbReference>
<feature type="domain" description="DUF6930" evidence="1">
    <location>
        <begin position="46"/>
        <end position="165"/>
    </location>
</feature>
<accession>A0A953HQT1</accession>
<reference evidence="2" key="1">
    <citation type="submission" date="2021-06" db="EMBL/GenBank/DDBJ databases">
        <title>44 bacteria genomes isolated from Dapeng, Shenzhen.</title>
        <authorList>
            <person name="Zheng W."/>
            <person name="Yu S."/>
            <person name="Huang Y."/>
        </authorList>
    </citation>
    <scope>NUCLEOTIDE SEQUENCE</scope>
    <source>
        <strain evidence="2">DP5N28-2</strain>
    </source>
</reference>
<dbReference type="AlphaFoldDB" id="A0A953HQT1"/>
<organism evidence="2 3">
    <name type="scientific">Membranihabitans marinus</name>
    <dbReference type="NCBI Taxonomy" id="1227546"/>
    <lineage>
        <taxon>Bacteria</taxon>
        <taxon>Pseudomonadati</taxon>
        <taxon>Bacteroidota</taxon>
        <taxon>Saprospiria</taxon>
        <taxon>Saprospirales</taxon>
        <taxon>Saprospiraceae</taxon>
        <taxon>Membranihabitans</taxon>
    </lineage>
</organism>
<name>A0A953HQT1_9BACT</name>
<evidence type="ECO:0000313" key="3">
    <source>
        <dbReference type="Proteomes" id="UP000753961"/>
    </source>
</evidence>
<dbReference type="EMBL" id="JAHVHU010000022">
    <property type="protein sequence ID" value="MBY5960067.1"/>
    <property type="molecule type" value="Genomic_DNA"/>
</dbReference>
<evidence type="ECO:0000259" key="1">
    <source>
        <dbReference type="Pfam" id="PF22007"/>
    </source>
</evidence>
<evidence type="ECO:0000313" key="2">
    <source>
        <dbReference type="EMBL" id="MBY5960067.1"/>
    </source>
</evidence>
<keyword evidence="3" id="KW-1185">Reference proteome</keyword>
<dbReference type="RefSeq" id="WP_222581614.1">
    <property type="nucleotide sequence ID" value="NZ_JAHVHU010000022.1"/>
</dbReference>